<protein>
    <submittedName>
        <fullName evidence="1">MATE efflux family protein 4, chloroplastic</fullName>
    </submittedName>
</protein>
<reference evidence="1 2" key="2">
    <citation type="journal article" date="2017" name="Nature">
        <title>The Apostasia genome and the evolution of orchids.</title>
        <authorList>
            <person name="Zhang G.Q."/>
            <person name="Liu K.W."/>
            <person name="Li Z."/>
            <person name="Lohaus R."/>
            <person name="Hsiao Y.Y."/>
            <person name="Niu S.C."/>
            <person name="Wang J.Y."/>
            <person name="Lin Y.C."/>
            <person name="Xu Q."/>
            <person name="Chen L.J."/>
            <person name="Yoshida K."/>
            <person name="Fujiwara S."/>
            <person name="Wang Z.W."/>
            <person name="Zhang Y.Q."/>
            <person name="Mitsuda N."/>
            <person name="Wang M."/>
            <person name="Liu G.H."/>
            <person name="Pecoraro L."/>
            <person name="Huang H.X."/>
            <person name="Xiao X.J."/>
            <person name="Lin M."/>
            <person name="Wu X.Y."/>
            <person name="Wu W.L."/>
            <person name="Chen Y.Y."/>
            <person name="Chang S.B."/>
            <person name="Sakamoto S."/>
            <person name="Ohme-Takagi M."/>
            <person name="Yagi M."/>
            <person name="Zeng S.J."/>
            <person name="Shen C.Y."/>
            <person name="Yeh C.M."/>
            <person name="Luo Y.B."/>
            <person name="Tsai W.C."/>
            <person name="Van de Peer Y."/>
            <person name="Liu Z.J."/>
        </authorList>
    </citation>
    <scope>NUCLEOTIDE SEQUENCE [LARGE SCALE GENOMIC DNA]</scope>
    <source>
        <tissue evidence="1">The whole plant</tissue>
    </source>
</reference>
<dbReference type="EMBL" id="KZ502052">
    <property type="protein sequence ID" value="PKU84377.1"/>
    <property type="molecule type" value="Genomic_DNA"/>
</dbReference>
<organism evidence="1 2">
    <name type="scientific">Dendrobium catenatum</name>
    <dbReference type="NCBI Taxonomy" id="906689"/>
    <lineage>
        <taxon>Eukaryota</taxon>
        <taxon>Viridiplantae</taxon>
        <taxon>Streptophyta</taxon>
        <taxon>Embryophyta</taxon>
        <taxon>Tracheophyta</taxon>
        <taxon>Spermatophyta</taxon>
        <taxon>Magnoliopsida</taxon>
        <taxon>Liliopsida</taxon>
        <taxon>Asparagales</taxon>
        <taxon>Orchidaceae</taxon>
        <taxon>Epidendroideae</taxon>
        <taxon>Malaxideae</taxon>
        <taxon>Dendrobiinae</taxon>
        <taxon>Dendrobium</taxon>
    </lineage>
</organism>
<gene>
    <name evidence="1" type="primary">DTX46</name>
    <name evidence="1" type="ORF">MA16_Dca002890</name>
</gene>
<name>A0A2I0X8W8_9ASPA</name>
<dbReference type="AlphaFoldDB" id="A0A2I0X8W8"/>
<accession>A0A2I0X8W8</accession>
<sequence>MKDIVMFAGPATGLWISGPLMSLIDTMVIGQGSSLELAALGPQGRRVYYGVGEDQTQKLDNNFRGQCFGAKSNIYAAIYCIYFWLGNVSIHKTFWFADINRNAFKSFLHCVLSAFFLSHATYSLSDTTICQTFAIFRNTPAHL</sequence>
<proteinExistence type="predicted"/>
<evidence type="ECO:0000313" key="1">
    <source>
        <dbReference type="EMBL" id="PKU84377.1"/>
    </source>
</evidence>
<reference evidence="1 2" key="1">
    <citation type="journal article" date="2016" name="Sci. Rep.">
        <title>The Dendrobium catenatum Lindl. genome sequence provides insights into polysaccharide synthase, floral development and adaptive evolution.</title>
        <authorList>
            <person name="Zhang G.Q."/>
            <person name="Xu Q."/>
            <person name="Bian C."/>
            <person name="Tsai W.C."/>
            <person name="Yeh C.M."/>
            <person name="Liu K.W."/>
            <person name="Yoshida K."/>
            <person name="Zhang L.S."/>
            <person name="Chang S.B."/>
            <person name="Chen F."/>
            <person name="Shi Y."/>
            <person name="Su Y.Y."/>
            <person name="Zhang Y.Q."/>
            <person name="Chen L.J."/>
            <person name="Yin Y."/>
            <person name="Lin M."/>
            <person name="Huang H."/>
            <person name="Deng H."/>
            <person name="Wang Z.W."/>
            <person name="Zhu S.L."/>
            <person name="Zhao X."/>
            <person name="Deng C."/>
            <person name="Niu S.C."/>
            <person name="Huang J."/>
            <person name="Wang M."/>
            <person name="Liu G.H."/>
            <person name="Yang H.J."/>
            <person name="Xiao X.J."/>
            <person name="Hsiao Y.Y."/>
            <person name="Wu W.L."/>
            <person name="Chen Y.Y."/>
            <person name="Mitsuda N."/>
            <person name="Ohme-Takagi M."/>
            <person name="Luo Y.B."/>
            <person name="Van de Peer Y."/>
            <person name="Liu Z.J."/>
        </authorList>
    </citation>
    <scope>NUCLEOTIDE SEQUENCE [LARGE SCALE GENOMIC DNA]</scope>
    <source>
        <tissue evidence="1">The whole plant</tissue>
    </source>
</reference>
<evidence type="ECO:0000313" key="2">
    <source>
        <dbReference type="Proteomes" id="UP000233837"/>
    </source>
</evidence>
<keyword evidence="2" id="KW-1185">Reference proteome</keyword>
<dbReference type="Proteomes" id="UP000233837">
    <property type="component" value="Unassembled WGS sequence"/>
</dbReference>